<evidence type="ECO:0000313" key="2">
    <source>
        <dbReference type="EMBL" id="QQP50339.1"/>
    </source>
</evidence>
<protein>
    <submittedName>
        <fullName evidence="2">Uncharacterized protein</fullName>
    </submittedName>
</protein>
<reference evidence="3" key="1">
    <citation type="submission" date="2021-01" db="EMBL/GenBank/DDBJ databases">
        <title>Caligus Genome Assembly.</title>
        <authorList>
            <person name="Gallardo-Escarate C."/>
        </authorList>
    </citation>
    <scope>NUCLEOTIDE SEQUENCE [LARGE SCALE GENOMIC DNA]</scope>
</reference>
<feature type="compositionally biased region" description="Polar residues" evidence="1">
    <location>
        <begin position="11"/>
        <end position="25"/>
    </location>
</feature>
<sequence>MEDAKHDLESRNQTIPTKEPSTGSSGEPHHSRDIFTTPAQTPGTESVFQLLGHFNLLHKSDSRSSGSATPKCGLGK</sequence>
<keyword evidence="3" id="KW-1185">Reference proteome</keyword>
<evidence type="ECO:0000256" key="1">
    <source>
        <dbReference type="SAM" id="MobiDB-lite"/>
    </source>
</evidence>
<name>A0A7T8HI44_CALRO</name>
<accession>A0A7T8HI44</accession>
<dbReference type="EMBL" id="CP045896">
    <property type="protein sequence ID" value="QQP50339.1"/>
    <property type="molecule type" value="Genomic_DNA"/>
</dbReference>
<feature type="region of interest" description="Disordered" evidence="1">
    <location>
        <begin position="1"/>
        <end position="44"/>
    </location>
</feature>
<feature type="compositionally biased region" description="Basic and acidic residues" evidence="1">
    <location>
        <begin position="1"/>
        <end position="10"/>
    </location>
</feature>
<gene>
    <name evidence="2" type="ORF">FKW44_011315</name>
</gene>
<organism evidence="2 3">
    <name type="scientific">Caligus rogercresseyi</name>
    <name type="common">Sea louse</name>
    <dbReference type="NCBI Taxonomy" id="217165"/>
    <lineage>
        <taxon>Eukaryota</taxon>
        <taxon>Metazoa</taxon>
        <taxon>Ecdysozoa</taxon>
        <taxon>Arthropoda</taxon>
        <taxon>Crustacea</taxon>
        <taxon>Multicrustacea</taxon>
        <taxon>Hexanauplia</taxon>
        <taxon>Copepoda</taxon>
        <taxon>Siphonostomatoida</taxon>
        <taxon>Caligidae</taxon>
        <taxon>Caligus</taxon>
    </lineage>
</organism>
<dbReference type="Proteomes" id="UP000595437">
    <property type="component" value="Chromosome 7"/>
</dbReference>
<evidence type="ECO:0000313" key="3">
    <source>
        <dbReference type="Proteomes" id="UP000595437"/>
    </source>
</evidence>
<proteinExistence type="predicted"/>
<dbReference type="AlphaFoldDB" id="A0A7T8HI44"/>